<accession>A0AAV2LSH9</accession>
<name>A0AAV2LSH9_KNICA</name>
<evidence type="ECO:0000313" key="3">
    <source>
        <dbReference type="Proteomes" id="UP001497482"/>
    </source>
</evidence>
<dbReference type="AlphaFoldDB" id="A0AAV2LSH9"/>
<evidence type="ECO:0000256" key="1">
    <source>
        <dbReference type="SAM" id="MobiDB-lite"/>
    </source>
</evidence>
<sequence>MLLNVGPLHPDDRDVPRAVEFPSGGVKTGPTRRRGERSEKYDSDDIREEAPYSYSHPPHGTCVWGPPGESHVPWGRCGGEPNGADT</sequence>
<reference evidence="2 3" key="1">
    <citation type="submission" date="2024-04" db="EMBL/GenBank/DDBJ databases">
        <authorList>
            <person name="Waldvogel A.-M."/>
            <person name="Schoenle A."/>
        </authorList>
    </citation>
    <scope>NUCLEOTIDE SEQUENCE [LARGE SCALE GENOMIC DNA]</scope>
</reference>
<feature type="region of interest" description="Disordered" evidence="1">
    <location>
        <begin position="1"/>
        <end position="59"/>
    </location>
</feature>
<feature type="compositionally biased region" description="Basic and acidic residues" evidence="1">
    <location>
        <begin position="36"/>
        <end position="50"/>
    </location>
</feature>
<protein>
    <submittedName>
        <fullName evidence="2">Uncharacterized protein</fullName>
    </submittedName>
</protein>
<organism evidence="2 3">
    <name type="scientific">Knipowitschia caucasica</name>
    <name type="common">Caucasian dwarf goby</name>
    <name type="synonym">Pomatoschistus caucasicus</name>
    <dbReference type="NCBI Taxonomy" id="637954"/>
    <lineage>
        <taxon>Eukaryota</taxon>
        <taxon>Metazoa</taxon>
        <taxon>Chordata</taxon>
        <taxon>Craniata</taxon>
        <taxon>Vertebrata</taxon>
        <taxon>Euteleostomi</taxon>
        <taxon>Actinopterygii</taxon>
        <taxon>Neopterygii</taxon>
        <taxon>Teleostei</taxon>
        <taxon>Neoteleostei</taxon>
        <taxon>Acanthomorphata</taxon>
        <taxon>Gobiaria</taxon>
        <taxon>Gobiiformes</taxon>
        <taxon>Gobioidei</taxon>
        <taxon>Gobiidae</taxon>
        <taxon>Gobiinae</taxon>
        <taxon>Knipowitschia</taxon>
    </lineage>
</organism>
<evidence type="ECO:0000313" key="2">
    <source>
        <dbReference type="EMBL" id="CAL1603536.1"/>
    </source>
</evidence>
<dbReference type="Proteomes" id="UP001497482">
    <property type="component" value="Chromosome 4"/>
</dbReference>
<dbReference type="EMBL" id="OZ035826">
    <property type="protein sequence ID" value="CAL1603536.1"/>
    <property type="molecule type" value="Genomic_DNA"/>
</dbReference>
<keyword evidence="3" id="KW-1185">Reference proteome</keyword>
<gene>
    <name evidence="2" type="ORF">KC01_LOCUS31212</name>
</gene>
<proteinExistence type="predicted"/>